<dbReference type="AlphaFoldDB" id="D7BNZ8"/>
<evidence type="ECO:0000313" key="7">
    <source>
        <dbReference type="EMBL" id="ADH92647.1"/>
    </source>
</evidence>
<dbReference type="OrthoDB" id="3174252at2"/>
<dbReference type="Pfam" id="PF01957">
    <property type="entry name" value="NfeD"/>
    <property type="match status" value="1"/>
</dbReference>
<comment type="subcellular location">
    <subcellularLocation>
        <location evidence="1">Membrane</location>
        <topology evidence="1">Multi-pass membrane protein</topology>
    </subcellularLocation>
</comment>
<keyword evidence="8" id="KW-1185">Reference proteome</keyword>
<dbReference type="PANTHER" id="PTHR33507:SF3">
    <property type="entry name" value="INNER MEMBRANE PROTEIN YBBJ"/>
    <property type="match status" value="1"/>
</dbReference>
<dbReference type="PANTHER" id="PTHR33507">
    <property type="entry name" value="INNER MEMBRANE PROTEIN YBBJ"/>
    <property type="match status" value="1"/>
</dbReference>
<reference evidence="7 8" key="1">
    <citation type="journal article" date="2010" name="Stand. Genomic Sci.">
        <title>Complete genome sequence of Arcanobacterium haemolyticum type strain (11018).</title>
        <authorList>
            <person name="Yasawong M."/>
            <person name="Teshima H."/>
            <person name="Lapidus A."/>
            <person name="Nolan M."/>
            <person name="Lucas S."/>
            <person name="Glavina Del Rio T."/>
            <person name="Tice H."/>
            <person name="Cheng J."/>
            <person name="Bruce D."/>
            <person name="Detter C."/>
            <person name="Tapia R."/>
            <person name="Han C."/>
            <person name="Goodwin L."/>
            <person name="Pitluck S."/>
            <person name="Liolios K."/>
            <person name="Ivanova N."/>
            <person name="Mavromatis K."/>
            <person name="Mikhailova N."/>
            <person name="Pati A."/>
            <person name="Chen A."/>
            <person name="Palaniappan K."/>
            <person name="Land M."/>
            <person name="Hauser L."/>
            <person name="Chang Y."/>
            <person name="Jeffries C."/>
            <person name="Rohde M."/>
            <person name="Sikorski J."/>
            <person name="Pukall R."/>
            <person name="Goker M."/>
            <person name="Woyke T."/>
            <person name="Bristow J."/>
            <person name="Eisen J."/>
            <person name="Markowitz V."/>
            <person name="Hugenholtz P."/>
            <person name="Kyrpides N."/>
            <person name="Klenk H."/>
        </authorList>
    </citation>
    <scope>NUCLEOTIDE SEQUENCE [LARGE SCALE GENOMIC DNA]</scope>
    <source>
        <strain evidence="8">ATCC 9345 / DSM 20595 / CCUG 17215 / LMG 16163 / NBRC 15585 / NCTC 8452 / 11018</strain>
    </source>
</reference>
<dbReference type="EMBL" id="CP002045">
    <property type="protein sequence ID" value="ADH92647.1"/>
    <property type="molecule type" value="Genomic_DNA"/>
</dbReference>
<keyword evidence="3 5" id="KW-1133">Transmembrane helix</keyword>
<name>D7BNZ8_ARCHD</name>
<keyword evidence="4 5" id="KW-0472">Membrane</keyword>
<dbReference type="InterPro" id="IPR052165">
    <property type="entry name" value="Membrane_assoc_protease"/>
</dbReference>
<keyword evidence="2 5" id="KW-0812">Transmembrane</keyword>
<dbReference type="eggNOG" id="COG1585">
    <property type="taxonomic scope" value="Bacteria"/>
</dbReference>
<feature type="domain" description="NfeD-like C-terminal" evidence="6">
    <location>
        <begin position="83"/>
        <end position="136"/>
    </location>
</feature>
<evidence type="ECO:0000256" key="1">
    <source>
        <dbReference type="ARBA" id="ARBA00004141"/>
    </source>
</evidence>
<dbReference type="Proteomes" id="UP000000376">
    <property type="component" value="Chromosome"/>
</dbReference>
<proteinExistence type="predicted"/>
<evidence type="ECO:0000256" key="3">
    <source>
        <dbReference type="ARBA" id="ARBA00022989"/>
    </source>
</evidence>
<gene>
    <name evidence="7" type="ordered locus">Arch_0925</name>
</gene>
<dbReference type="InterPro" id="IPR012340">
    <property type="entry name" value="NA-bd_OB-fold"/>
</dbReference>
<accession>D7BNZ8</accession>
<evidence type="ECO:0000256" key="4">
    <source>
        <dbReference type="ARBA" id="ARBA00023136"/>
    </source>
</evidence>
<evidence type="ECO:0000256" key="2">
    <source>
        <dbReference type="ARBA" id="ARBA00022692"/>
    </source>
</evidence>
<protein>
    <recommendedName>
        <fullName evidence="6">NfeD-like C-terminal domain-containing protein</fullName>
    </recommendedName>
</protein>
<dbReference type="InterPro" id="IPR002810">
    <property type="entry name" value="NfeD-like_C"/>
</dbReference>
<dbReference type="STRING" id="644284.Arch_0925"/>
<evidence type="ECO:0000313" key="8">
    <source>
        <dbReference type="Proteomes" id="UP000000376"/>
    </source>
</evidence>
<dbReference type="HOGENOM" id="CLU_116732_2_0_11"/>
<evidence type="ECO:0000259" key="6">
    <source>
        <dbReference type="Pfam" id="PF01957"/>
    </source>
</evidence>
<organism evidence="7 8">
    <name type="scientific">Arcanobacterium haemolyticum (strain ATCC 9345 / DSM 20595 / CCM 5947 / CCUG 17215 / LMG 16163 / NBRC 15585 / NCTC 8452 / 11018)</name>
    <dbReference type="NCBI Taxonomy" id="644284"/>
    <lineage>
        <taxon>Bacteria</taxon>
        <taxon>Bacillati</taxon>
        <taxon>Actinomycetota</taxon>
        <taxon>Actinomycetes</taxon>
        <taxon>Actinomycetales</taxon>
        <taxon>Actinomycetaceae</taxon>
        <taxon>Arcanobacterium</taxon>
    </lineage>
</organism>
<dbReference type="Gene3D" id="2.40.50.140">
    <property type="entry name" value="Nucleic acid-binding proteins"/>
    <property type="match status" value="1"/>
</dbReference>
<dbReference type="SUPFAM" id="SSF141322">
    <property type="entry name" value="NfeD domain-like"/>
    <property type="match status" value="1"/>
</dbReference>
<feature type="transmembrane region" description="Helical" evidence="5">
    <location>
        <begin position="44"/>
        <end position="63"/>
    </location>
</feature>
<dbReference type="RefSeq" id="WP_013170143.1">
    <property type="nucleotide sequence ID" value="NC_014218.1"/>
</dbReference>
<evidence type="ECO:0000256" key="5">
    <source>
        <dbReference type="SAM" id="Phobius"/>
    </source>
</evidence>
<dbReference type="GO" id="GO:0005886">
    <property type="term" value="C:plasma membrane"/>
    <property type="evidence" value="ECO:0007669"/>
    <property type="project" value="TreeGrafter"/>
</dbReference>
<sequence length="139" mass="14164">MAWGIWAIISAVLLILEMLTVDFTFTMVAGGALAAAGVSALGGNLVMQVATFAVVSTVLLLVVRPWARKHINNSSTGESNVYALVGRGGIALSAIDENSGQAKIGGDVWSASTLEGPIEPDTAVIVSAVEGARVVVVTA</sequence>
<dbReference type="KEGG" id="ahe:Arch_0925"/>